<reference evidence="12 13" key="1">
    <citation type="submission" date="2014-06" db="EMBL/GenBank/DDBJ databases">
        <title>Genomes of Alteromonas australica, a world apart.</title>
        <authorList>
            <person name="Gonzaga A."/>
            <person name="Lopez-Perez M."/>
            <person name="Rodriguez-Valera F."/>
        </authorList>
    </citation>
    <scope>NUCLEOTIDE SEQUENCE [LARGE SCALE GENOMIC DNA]</scope>
    <source>
        <strain evidence="12 13">H 17</strain>
    </source>
</reference>
<organism evidence="12 13">
    <name type="scientific">Alteromonas australica</name>
    <dbReference type="NCBI Taxonomy" id="589873"/>
    <lineage>
        <taxon>Bacteria</taxon>
        <taxon>Pseudomonadati</taxon>
        <taxon>Pseudomonadota</taxon>
        <taxon>Gammaproteobacteria</taxon>
        <taxon>Alteromonadales</taxon>
        <taxon>Alteromonadaceae</taxon>
        <taxon>Alteromonas/Salinimonas group</taxon>
        <taxon>Alteromonas</taxon>
    </lineage>
</organism>
<keyword evidence="3 8" id="KW-0597">Phosphoprotein</keyword>
<proteinExistence type="predicted"/>
<dbReference type="InterPro" id="IPR039420">
    <property type="entry name" value="WalR-like"/>
</dbReference>
<dbReference type="PROSITE" id="PS50110">
    <property type="entry name" value="RESPONSE_REGULATORY"/>
    <property type="match status" value="1"/>
</dbReference>
<dbReference type="GO" id="GO:0000976">
    <property type="term" value="F:transcription cis-regulatory region binding"/>
    <property type="evidence" value="ECO:0007669"/>
    <property type="project" value="TreeGrafter"/>
</dbReference>
<dbReference type="FunFam" id="3.40.50.2300:FF:000001">
    <property type="entry name" value="DNA-binding response regulator PhoB"/>
    <property type="match status" value="1"/>
</dbReference>
<dbReference type="PROSITE" id="PS51755">
    <property type="entry name" value="OMPR_PHOB"/>
    <property type="match status" value="1"/>
</dbReference>
<accession>A0A075NXA7</accession>
<evidence type="ECO:0000256" key="8">
    <source>
        <dbReference type="PROSITE-ProRule" id="PRU00169"/>
    </source>
</evidence>
<feature type="domain" description="OmpR/PhoB-type" evidence="11">
    <location>
        <begin position="132"/>
        <end position="230"/>
    </location>
</feature>
<keyword evidence="6 9" id="KW-0238">DNA-binding</keyword>
<dbReference type="OrthoDB" id="9802426at2"/>
<dbReference type="eggNOG" id="COG0745">
    <property type="taxonomic scope" value="Bacteria"/>
</dbReference>
<dbReference type="PATRIC" id="fig|589873.4.peg.2681"/>
<dbReference type="InterPro" id="IPR001789">
    <property type="entry name" value="Sig_transdc_resp-reg_receiver"/>
</dbReference>
<evidence type="ECO:0000313" key="12">
    <source>
        <dbReference type="EMBL" id="AIF99304.1"/>
    </source>
</evidence>
<dbReference type="Gene3D" id="6.10.250.690">
    <property type="match status" value="1"/>
</dbReference>
<dbReference type="Gene3D" id="1.10.10.10">
    <property type="entry name" value="Winged helix-like DNA-binding domain superfamily/Winged helix DNA-binding domain"/>
    <property type="match status" value="1"/>
</dbReference>
<dbReference type="InterPro" id="IPR058124">
    <property type="entry name" value="CpxR-like_REC"/>
</dbReference>
<name>A0A075NXA7_9ALTE</name>
<dbReference type="GO" id="GO:0032993">
    <property type="term" value="C:protein-DNA complex"/>
    <property type="evidence" value="ECO:0007669"/>
    <property type="project" value="TreeGrafter"/>
</dbReference>
<dbReference type="Proteomes" id="UP000056090">
    <property type="component" value="Chromosome"/>
</dbReference>
<evidence type="ECO:0000256" key="4">
    <source>
        <dbReference type="ARBA" id="ARBA00023012"/>
    </source>
</evidence>
<dbReference type="SMART" id="SM00862">
    <property type="entry name" value="Trans_reg_C"/>
    <property type="match status" value="1"/>
</dbReference>
<dbReference type="RefSeq" id="WP_044057405.1">
    <property type="nucleotide sequence ID" value="NZ_CAJXAX010000001.1"/>
</dbReference>
<evidence type="ECO:0000256" key="2">
    <source>
        <dbReference type="ARBA" id="ARBA00022490"/>
    </source>
</evidence>
<dbReference type="InterPro" id="IPR011006">
    <property type="entry name" value="CheY-like_superfamily"/>
</dbReference>
<dbReference type="InterPro" id="IPR001867">
    <property type="entry name" value="OmpR/PhoB-type_DNA-bd"/>
</dbReference>
<evidence type="ECO:0000256" key="7">
    <source>
        <dbReference type="ARBA" id="ARBA00023163"/>
    </source>
</evidence>
<dbReference type="KEGG" id="aaus:EP12_12455"/>
<dbReference type="GO" id="GO:0005829">
    <property type="term" value="C:cytosol"/>
    <property type="evidence" value="ECO:0007669"/>
    <property type="project" value="TreeGrafter"/>
</dbReference>
<dbReference type="SUPFAM" id="SSF52172">
    <property type="entry name" value="CheY-like"/>
    <property type="match status" value="1"/>
</dbReference>
<evidence type="ECO:0000256" key="9">
    <source>
        <dbReference type="PROSITE-ProRule" id="PRU01091"/>
    </source>
</evidence>
<dbReference type="PANTHER" id="PTHR48111:SF39">
    <property type="entry name" value="TRANSCRIPTIONAL REGULATORY PROTEIN CPXR"/>
    <property type="match status" value="1"/>
</dbReference>
<dbReference type="Pfam" id="PF00072">
    <property type="entry name" value="Response_reg"/>
    <property type="match status" value="1"/>
</dbReference>
<dbReference type="GeneID" id="78255578"/>
<dbReference type="GO" id="GO:0006355">
    <property type="term" value="P:regulation of DNA-templated transcription"/>
    <property type="evidence" value="ECO:0007669"/>
    <property type="project" value="InterPro"/>
</dbReference>
<feature type="DNA-binding region" description="OmpR/PhoB-type" evidence="9">
    <location>
        <begin position="132"/>
        <end position="230"/>
    </location>
</feature>
<evidence type="ECO:0000256" key="1">
    <source>
        <dbReference type="ARBA" id="ARBA00004496"/>
    </source>
</evidence>
<dbReference type="Pfam" id="PF00486">
    <property type="entry name" value="Trans_reg_C"/>
    <property type="match status" value="1"/>
</dbReference>
<sequence length="237" mass="26176">MENEKYNILLVDDDVDLCALLGEFLEGDGFTVDTLHSGDKAVDTLLNTNKYDTVVLDIMMPGMSGLDVLRTVRAKKQTPILMLTGRGDDIDRIVGLEMGADDYLPKPCNPRELGARIRAIIRRTQQLKSAAVVHTELHGIVLDTGARTATVNQEVLTLTGAEFNALSLLMERAGQTITKQDMTQEVLNRPLEAYDRAMDVHVSRIRQKLSAVGVNDVIKSVRGVGYQMLTTPQPQEQ</sequence>
<feature type="domain" description="Response regulatory" evidence="10">
    <location>
        <begin position="7"/>
        <end position="121"/>
    </location>
</feature>
<dbReference type="EMBL" id="CP008849">
    <property type="protein sequence ID" value="AIF99304.1"/>
    <property type="molecule type" value="Genomic_DNA"/>
</dbReference>
<feature type="modified residue" description="4-aspartylphosphate" evidence="8">
    <location>
        <position position="57"/>
    </location>
</feature>
<dbReference type="SUPFAM" id="SSF46894">
    <property type="entry name" value="C-terminal effector domain of the bipartite response regulators"/>
    <property type="match status" value="1"/>
</dbReference>
<dbReference type="SMART" id="SM00448">
    <property type="entry name" value="REC"/>
    <property type="match status" value="1"/>
</dbReference>
<keyword evidence="2" id="KW-0963">Cytoplasm</keyword>
<evidence type="ECO:0000256" key="3">
    <source>
        <dbReference type="ARBA" id="ARBA00022553"/>
    </source>
</evidence>
<dbReference type="Gene3D" id="3.40.50.2300">
    <property type="match status" value="1"/>
</dbReference>
<evidence type="ECO:0000259" key="11">
    <source>
        <dbReference type="PROSITE" id="PS51755"/>
    </source>
</evidence>
<keyword evidence="4" id="KW-0902">Two-component regulatory system</keyword>
<dbReference type="GO" id="GO:0000156">
    <property type="term" value="F:phosphorelay response regulator activity"/>
    <property type="evidence" value="ECO:0007669"/>
    <property type="project" value="TreeGrafter"/>
</dbReference>
<evidence type="ECO:0000313" key="13">
    <source>
        <dbReference type="Proteomes" id="UP000056090"/>
    </source>
</evidence>
<dbReference type="AlphaFoldDB" id="A0A075NXA7"/>
<dbReference type="InterPro" id="IPR036388">
    <property type="entry name" value="WH-like_DNA-bd_sf"/>
</dbReference>
<evidence type="ECO:0000256" key="5">
    <source>
        <dbReference type="ARBA" id="ARBA00023015"/>
    </source>
</evidence>
<keyword evidence="5" id="KW-0805">Transcription regulation</keyword>
<dbReference type="KEGG" id="aal:EP13_11765"/>
<protein>
    <submittedName>
        <fullName evidence="12">Chemotaxis protein CheY</fullName>
    </submittedName>
</protein>
<evidence type="ECO:0000259" key="10">
    <source>
        <dbReference type="PROSITE" id="PS50110"/>
    </source>
</evidence>
<dbReference type="CDD" id="cd17623">
    <property type="entry name" value="REC_OmpR_CpxR"/>
    <property type="match status" value="1"/>
</dbReference>
<dbReference type="InterPro" id="IPR016032">
    <property type="entry name" value="Sig_transdc_resp-reg_C-effctor"/>
</dbReference>
<evidence type="ECO:0000256" key="6">
    <source>
        <dbReference type="ARBA" id="ARBA00023125"/>
    </source>
</evidence>
<keyword evidence="7" id="KW-0804">Transcription</keyword>
<comment type="subcellular location">
    <subcellularLocation>
        <location evidence="1">Cytoplasm</location>
    </subcellularLocation>
</comment>
<keyword evidence="13" id="KW-1185">Reference proteome</keyword>
<dbReference type="CDD" id="cd00383">
    <property type="entry name" value="trans_reg_C"/>
    <property type="match status" value="1"/>
</dbReference>
<gene>
    <name evidence="12" type="ORF">EP13_11765</name>
</gene>
<dbReference type="PANTHER" id="PTHR48111">
    <property type="entry name" value="REGULATOR OF RPOS"/>
    <property type="match status" value="1"/>
</dbReference>